<evidence type="ECO:0000256" key="4">
    <source>
        <dbReference type="ARBA" id="ARBA00023235"/>
    </source>
</evidence>
<dbReference type="STRING" id="1423792.FD09_GL002545"/>
<dbReference type="EMBL" id="AZEC01000005">
    <property type="protein sequence ID" value="KRL13005.1"/>
    <property type="molecule type" value="Genomic_DNA"/>
</dbReference>
<proteinExistence type="inferred from homology"/>
<evidence type="ECO:0000313" key="8">
    <source>
        <dbReference type="EMBL" id="KRL13005.1"/>
    </source>
</evidence>
<protein>
    <recommendedName>
        <fullName evidence="5">tRNA pseudouridine synthase B</fullName>
        <ecNumber evidence="5">5.4.99.25</ecNumber>
    </recommendedName>
    <alternativeName>
        <fullName evidence="5">tRNA pseudouridine(55) synthase</fullName>
        <shortName evidence="5">Psi55 synthase</shortName>
    </alternativeName>
    <alternativeName>
        <fullName evidence="5">tRNA pseudouridylate synthase</fullName>
    </alternativeName>
    <alternativeName>
        <fullName evidence="5">tRNA-uridine isomerase</fullName>
    </alternativeName>
</protein>
<keyword evidence="9" id="KW-1185">Reference proteome</keyword>
<dbReference type="PANTHER" id="PTHR13767:SF2">
    <property type="entry name" value="PSEUDOURIDYLATE SYNTHASE TRUB1"/>
    <property type="match status" value="1"/>
</dbReference>
<dbReference type="AlphaFoldDB" id="A0A0R1MXR8"/>
<dbReference type="Pfam" id="PF01509">
    <property type="entry name" value="TruB_N"/>
    <property type="match status" value="1"/>
</dbReference>
<dbReference type="Pfam" id="PF16198">
    <property type="entry name" value="TruB_C_2"/>
    <property type="match status" value="1"/>
</dbReference>
<dbReference type="EC" id="5.4.99.25" evidence="5"/>
<evidence type="ECO:0000256" key="3">
    <source>
        <dbReference type="ARBA" id="ARBA00022694"/>
    </source>
</evidence>
<dbReference type="GO" id="GO:0160148">
    <property type="term" value="F:tRNA pseudouridine(55) synthase activity"/>
    <property type="evidence" value="ECO:0007669"/>
    <property type="project" value="UniProtKB-EC"/>
</dbReference>
<evidence type="ECO:0000256" key="1">
    <source>
        <dbReference type="ARBA" id="ARBA00000385"/>
    </source>
</evidence>
<feature type="domain" description="Pseudouridine synthase II N-terminal" evidence="6">
    <location>
        <begin position="24"/>
        <end position="180"/>
    </location>
</feature>
<comment type="similarity">
    <text evidence="2 5">Belongs to the pseudouridine synthase TruB family. Type 1 subfamily.</text>
</comment>
<dbReference type="SUPFAM" id="SSF55120">
    <property type="entry name" value="Pseudouridine synthase"/>
    <property type="match status" value="1"/>
</dbReference>
<dbReference type="HAMAP" id="MF_01080">
    <property type="entry name" value="TruB_bact"/>
    <property type="match status" value="1"/>
</dbReference>
<gene>
    <name evidence="5" type="primary">truB</name>
    <name evidence="8" type="ORF">FD09_GL002545</name>
</gene>
<dbReference type="InterPro" id="IPR014780">
    <property type="entry name" value="tRNA_psdUridine_synth_TruB"/>
</dbReference>
<evidence type="ECO:0000256" key="2">
    <source>
        <dbReference type="ARBA" id="ARBA00005642"/>
    </source>
</evidence>
<comment type="catalytic activity">
    <reaction evidence="1 5">
        <text>uridine(55) in tRNA = pseudouridine(55) in tRNA</text>
        <dbReference type="Rhea" id="RHEA:42532"/>
        <dbReference type="Rhea" id="RHEA-COMP:10101"/>
        <dbReference type="Rhea" id="RHEA-COMP:10102"/>
        <dbReference type="ChEBI" id="CHEBI:65314"/>
        <dbReference type="ChEBI" id="CHEBI:65315"/>
        <dbReference type="EC" id="5.4.99.25"/>
    </reaction>
</comment>
<feature type="active site" description="Nucleophile" evidence="5">
    <location>
        <position position="39"/>
    </location>
</feature>
<dbReference type="GO" id="GO:0031119">
    <property type="term" value="P:tRNA pseudouridine synthesis"/>
    <property type="evidence" value="ECO:0007669"/>
    <property type="project" value="UniProtKB-UniRule"/>
</dbReference>
<evidence type="ECO:0000259" key="6">
    <source>
        <dbReference type="Pfam" id="PF01509"/>
    </source>
</evidence>
<comment type="function">
    <text evidence="5">Responsible for synthesis of pseudouridine from uracil-55 in the psi GC loop of transfer RNAs.</text>
</comment>
<organism evidence="8 9">
    <name type="scientific">Schleiferilactobacillus perolens DSM 12744</name>
    <dbReference type="NCBI Taxonomy" id="1423792"/>
    <lineage>
        <taxon>Bacteria</taxon>
        <taxon>Bacillati</taxon>
        <taxon>Bacillota</taxon>
        <taxon>Bacilli</taxon>
        <taxon>Lactobacillales</taxon>
        <taxon>Lactobacillaceae</taxon>
        <taxon>Schleiferilactobacillus</taxon>
    </lineage>
</organism>
<dbReference type="InterPro" id="IPR020103">
    <property type="entry name" value="PsdUridine_synth_cat_dom_sf"/>
</dbReference>
<dbReference type="InterPro" id="IPR032819">
    <property type="entry name" value="TruB_C"/>
</dbReference>
<feature type="domain" description="tRNA pseudouridylate synthase B C-terminal" evidence="7">
    <location>
        <begin position="181"/>
        <end position="238"/>
    </location>
</feature>
<accession>A0A0R1MXR8</accession>
<evidence type="ECO:0000313" key="9">
    <source>
        <dbReference type="Proteomes" id="UP000051330"/>
    </source>
</evidence>
<dbReference type="Gene3D" id="3.30.2350.10">
    <property type="entry name" value="Pseudouridine synthase"/>
    <property type="match status" value="1"/>
</dbReference>
<dbReference type="PANTHER" id="PTHR13767">
    <property type="entry name" value="TRNA-PSEUDOURIDINE SYNTHASE"/>
    <property type="match status" value="1"/>
</dbReference>
<evidence type="ECO:0000259" key="7">
    <source>
        <dbReference type="Pfam" id="PF16198"/>
    </source>
</evidence>
<comment type="caution">
    <text evidence="8">The sequence shown here is derived from an EMBL/GenBank/DDBJ whole genome shotgun (WGS) entry which is preliminary data.</text>
</comment>
<keyword evidence="4 5" id="KW-0413">Isomerase</keyword>
<dbReference type="GO" id="GO:1990481">
    <property type="term" value="P:mRNA pseudouridine synthesis"/>
    <property type="evidence" value="ECO:0007669"/>
    <property type="project" value="TreeGrafter"/>
</dbReference>
<dbReference type="InterPro" id="IPR002501">
    <property type="entry name" value="PsdUridine_synth_N"/>
</dbReference>
<evidence type="ECO:0000256" key="5">
    <source>
        <dbReference type="HAMAP-Rule" id="MF_01080"/>
    </source>
</evidence>
<dbReference type="NCBIfam" id="TIGR00431">
    <property type="entry name" value="TruB"/>
    <property type="match status" value="1"/>
</dbReference>
<reference evidence="8 9" key="1">
    <citation type="journal article" date="2015" name="Genome Announc.">
        <title>Expanding the biotechnology potential of lactobacilli through comparative genomics of 213 strains and associated genera.</title>
        <authorList>
            <person name="Sun Z."/>
            <person name="Harris H.M."/>
            <person name="McCann A."/>
            <person name="Guo C."/>
            <person name="Argimon S."/>
            <person name="Zhang W."/>
            <person name="Yang X."/>
            <person name="Jeffery I.B."/>
            <person name="Cooney J.C."/>
            <person name="Kagawa T.F."/>
            <person name="Liu W."/>
            <person name="Song Y."/>
            <person name="Salvetti E."/>
            <person name="Wrobel A."/>
            <person name="Rasinkangas P."/>
            <person name="Parkhill J."/>
            <person name="Rea M.C."/>
            <person name="O'Sullivan O."/>
            <person name="Ritari J."/>
            <person name="Douillard F.P."/>
            <person name="Paul Ross R."/>
            <person name="Yang R."/>
            <person name="Briner A.E."/>
            <person name="Felis G.E."/>
            <person name="de Vos W.M."/>
            <person name="Barrangou R."/>
            <person name="Klaenhammer T.R."/>
            <person name="Caufield P.W."/>
            <person name="Cui Y."/>
            <person name="Zhang H."/>
            <person name="O'Toole P.W."/>
        </authorList>
    </citation>
    <scope>NUCLEOTIDE SEQUENCE [LARGE SCALE GENOMIC DNA]</scope>
    <source>
        <strain evidence="8 9">DSM 12744</strain>
    </source>
</reference>
<dbReference type="PATRIC" id="fig|1423792.3.peg.2593"/>
<dbReference type="Proteomes" id="UP000051330">
    <property type="component" value="Unassembled WGS sequence"/>
</dbReference>
<name>A0A0R1MXR8_9LACO</name>
<dbReference type="CDD" id="cd02573">
    <property type="entry name" value="PseudoU_synth_EcTruB"/>
    <property type="match status" value="1"/>
</dbReference>
<sequence>MINGFIPLHKEVGMTSFACVAAVRKIVKQKRIGHGGTLDPDVDGVLPICLGVATKLVNRLQTMPKTYTGQITLGFATDTEDLSGQEIARERIQVPMTNDQIDAALASFQGDYEQTPPLFSAVRVNGRHLYEYARAGESVERPRRLVHVYQFSRTTEPVFDAAAGEQTFSFTAKVSKGTYIRTLASDLGTRLHVPAVMSQLTRQSSGGFQLADMVTIAELDDAAAADRLNDYVQPIQAVFTDVPHYDLNSAGWERVQHGNYLKIDRPAKDGDELFLRYRGDIQAIYQYAESSHTWRAELMLLHEVEEKE</sequence>
<dbReference type="GO" id="GO:0003723">
    <property type="term" value="F:RNA binding"/>
    <property type="evidence" value="ECO:0007669"/>
    <property type="project" value="InterPro"/>
</dbReference>
<keyword evidence="3 5" id="KW-0819">tRNA processing</keyword>